<evidence type="ECO:0000313" key="2">
    <source>
        <dbReference type="Proteomes" id="UP000286974"/>
    </source>
</evidence>
<dbReference type="Proteomes" id="UP000286974">
    <property type="component" value="Unassembled WGS sequence"/>
</dbReference>
<sequence length="130" mass="15037">MTGIEALILSVINFIEIESNRAKLLENFETVMDAVLMNRIIQPDKNLNVVFYQYGMALLHQKKLNESINVLQNGVKWATDHDSNFMLADFFFMLAHEYVAINDEVHAKEADNNYRVISKVFNQNVNRSIN</sequence>
<dbReference type="EMBL" id="BEXA01000001">
    <property type="protein sequence ID" value="GAY71945.1"/>
    <property type="molecule type" value="Genomic_DNA"/>
</dbReference>
<gene>
    <name evidence="1" type="ORF">NBRC111893_91</name>
</gene>
<accession>A0A401FHU3</accession>
<dbReference type="RefSeq" id="WP_125007559.1">
    <property type="nucleotide sequence ID" value="NZ_BEXA01000001.1"/>
</dbReference>
<reference evidence="1 2" key="1">
    <citation type="submission" date="2017-11" db="EMBL/GenBank/DDBJ databases">
        <title>Draft Genome Sequence of Lactobacillus curieae NBRC 111893 isolated from Koso, a Japanese sugar-Vegetable Fermented Beverage.</title>
        <authorList>
            <person name="Chiou T.Y."/>
            <person name="Oshima K."/>
            <person name="Suda W."/>
            <person name="Hattori M."/>
            <person name="Takahashi T."/>
        </authorList>
    </citation>
    <scope>NUCLEOTIDE SEQUENCE [LARGE SCALE GENOMIC DNA]</scope>
    <source>
        <strain evidence="1 2">NBRC111893</strain>
    </source>
</reference>
<comment type="caution">
    <text evidence="1">The sequence shown here is derived from an EMBL/GenBank/DDBJ whole genome shotgun (WGS) entry which is preliminary data.</text>
</comment>
<keyword evidence="2" id="KW-1185">Reference proteome</keyword>
<dbReference type="SUPFAM" id="SSF48452">
    <property type="entry name" value="TPR-like"/>
    <property type="match status" value="1"/>
</dbReference>
<evidence type="ECO:0000313" key="1">
    <source>
        <dbReference type="EMBL" id="GAY71945.1"/>
    </source>
</evidence>
<protein>
    <submittedName>
        <fullName evidence="1">Uncharacterized protein</fullName>
    </submittedName>
</protein>
<dbReference type="Gene3D" id="1.25.40.10">
    <property type="entry name" value="Tetratricopeptide repeat domain"/>
    <property type="match status" value="1"/>
</dbReference>
<dbReference type="InterPro" id="IPR011990">
    <property type="entry name" value="TPR-like_helical_dom_sf"/>
</dbReference>
<dbReference type="OrthoDB" id="2279387at2"/>
<dbReference type="AlphaFoldDB" id="A0A401FHU3"/>
<organism evidence="1 2">
    <name type="scientific">Lentilactobacillus kosonis</name>
    <dbReference type="NCBI Taxonomy" id="2810561"/>
    <lineage>
        <taxon>Bacteria</taxon>
        <taxon>Bacillati</taxon>
        <taxon>Bacillota</taxon>
        <taxon>Bacilli</taxon>
        <taxon>Lactobacillales</taxon>
        <taxon>Lactobacillaceae</taxon>
        <taxon>Lentilactobacillus</taxon>
    </lineage>
</organism>
<name>A0A401FHU3_9LACO</name>
<proteinExistence type="predicted"/>